<dbReference type="Proteomes" id="UP000198677">
    <property type="component" value="Unassembled WGS sequence"/>
</dbReference>
<evidence type="ECO:0000313" key="2">
    <source>
        <dbReference type="Proteomes" id="UP000198677"/>
    </source>
</evidence>
<dbReference type="Gene3D" id="3.90.1680.10">
    <property type="entry name" value="SOS response associated peptidase-like"/>
    <property type="match status" value="1"/>
</dbReference>
<dbReference type="SUPFAM" id="SSF143081">
    <property type="entry name" value="BB1717-like"/>
    <property type="match status" value="1"/>
</dbReference>
<protein>
    <submittedName>
        <fullName evidence="1">SOS response associated peptidase (SRAP)</fullName>
    </submittedName>
</protein>
<evidence type="ECO:0000313" key="1">
    <source>
        <dbReference type="EMBL" id="SEM47852.1"/>
    </source>
</evidence>
<dbReference type="AlphaFoldDB" id="A0A1H7YNP5"/>
<proteinExistence type="predicted"/>
<name>A0A1H7YNP5_9NOCA</name>
<dbReference type="GO" id="GO:0106300">
    <property type="term" value="P:protein-DNA covalent cross-linking repair"/>
    <property type="evidence" value="ECO:0007669"/>
    <property type="project" value="InterPro"/>
</dbReference>
<dbReference type="Pfam" id="PF02586">
    <property type="entry name" value="SRAP"/>
    <property type="match status" value="1"/>
</dbReference>
<gene>
    <name evidence="1" type="ORF">SAMN05444583_14314</name>
</gene>
<dbReference type="InterPro" id="IPR036590">
    <property type="entry name" value="SRAP-like"/>
</dbReference>
<keyword evidence="2" id="KW-1185">Reference proteome</keyword>
<dbReference type="InterPro" id="IPR003738">
    <property type="entry name" value="SRAP"/>
</dbReference>
<organism evidence="1 2">
    <name type="scientific">Rhodococcus maanshanensis</name>
    <dbReference type="NCBI Taxonomy" id="183556"/>
    <lineage>
        <taxon>Bacteria</taxon>
        <taxon>Bacillati</taxon>
        <taxon>Actinomycetota</taxon>
        <taxon>Actinomycetes</taxon>
        <taxon>Mycobacteriales</taxon>
        <taxon>Nocardiaceae</taxon>
        <taxon>Rhodococcus</taxon>
    </lineage>
</organism>
<accession>A0A1H7YNP5</accession>
<feature type="non-terminal residue" evidence="1">
    <location>
        <position position="62"/>
    </location>
</feature>
<sequence>MCGRSASTSSRRDLLSAFEATKAVGEELPPSYNIAPTKRVDVVLEGSPSDEPGVDPVRQVKQ</sequence>
<dbReference type="OrthoDB" id="9782620at2"/>
<dbReference type="GO" id="GO:0003697">
    <property type="term" value="F:single-stranded DNA binding"/>
    <property type="evidence" value="ECO:0007669"/>
    <property type="project" value="InterPro"/>
</dbReference>
<dbReference type="RefSeq" id="WP_143069528.1">
    <property type="nucleotide sequence ID" value="NZ_FOAW01000043.1"/>
</dbReference>
<dbReference type="EMBL" id="FOAW01000043">
    <property type="protein sequence ID" value="SEM47852.1"/>
    <property type="molecule type" value="Genomic_DNA"/>
</dbReference>
<reference evidence="2" key="1">
    <citation type="submission" date="2016-10" db="EMBL/GenBank/DDBJ databases">
        <authorList>
            <person name="Varghese N."/>
            <person name="Submissions S."/>
        </authorList>
    </citation>
    <scope>NUCLEOTIDE SEQUENCE [LARGE SCALE GENOMIC DNA]</scope>
    <source>
        <strain evidence="2">DSM 44675</strain>
    </source>
</reference>